<reference evidence="12" key="2">
    <citation type="submission" date="2020-09" db="EMBL/GenBank/DDBJ databases">
        <authorList>
            <person name="Sun Q."/>
            <person name="Kim S."/>
        </authorList>
    </citation>
    <scope>NUCLEOTIDE SEQUENCE</scope>
    <source>
        <strain evidence="12">KCTC 42590</strain>
    </source>
</reference>
<proteinExistence type="predicted"/>
<dbReference type="AlphaFoldDB" id="A0A919AUH6"/>
<evidence type="ECO:0000256" key="4">
    <source>
        <dbReference type="ARBA" id="ARBA00022475"/>
    </source>
</evidence>
<keyword evidence="7" id="KW-0406">Ion transport</keyword>
<dbReference type="GO" id="GO:0042910">
    <property type="term" value="F:xenobiotic transmembrane transporter activity"/>
    <property type="evidence" value="ECO:0007669"/>
    <property type="project" value="InterPro"/>
</dbReference>
<dbReference type="PANTHER" id="PTHR43298">
    <property type="entry name" value="MULTIDRUG RESISTANCE PROTEIN NORM-RELATED"/>
    <property type="match status" value="1"/>
</dbReference>
<gene>
    <name evidence="12" type="ORF">GCM10017044_22210</name>
</gene>
<evidence type="ECO:0000256" key="3">
    <source>
        <dbReference type="ARBA" id="ARBA00022449"/>
    </source>
</evidence>
<dbReference type="EMBL" id="BNCI01000002">
    <property type="protein sequence ID" value="GHF26746.1"/>
    <property type="molecule type" value="Genomic_DNA"/>
</dbReference>
<dbReference type="CDD" id="cd13137">
    <property type="entry name" value="MATE_NorM_like"/>
    <property type="match status" value="1"/>
</dbReference>
<evidence type="ECO:0000256" key="10">
    <source>
        <dbReference type="SAM" id="MobiDB-lite"/>
    </source>
</evidence>
<evidence type="ECO:0000313" key="12">
    <source>
        <dbReference type="EMBL" id="GHF26746.1"/>
    </source>
</evidence>
<organism evidence="12 13">
    <name type="scientific">Kordiimonas sediminis</name>
    <dbReference type="NCBI Taxonomy" id="1735581"/>
    <lineage>
        <taxon>Bacteria</taxon>
        <taxon>Pseudomonadati</taxon>
        <taxon>Pseudomonadota</taxon>
        <taxon>Alphaproteobacteria</taxon>
        <taxon>Kordiimonadales</taxon>
        <taxon>Kordiimonadaceae</taxon>
        <taxon>Kordiimonas</taxon>
    </lineage>
</organism>
<dbReference type="InterPro" id="IPR002528">
    <property type="entry name" value="MATE_fam"/>
</dbReference>
<keyword evidence="13" id="KW-1185">Reference proteome</keyword>
<keyword evidence="6 11" id="KW-1133">Transmembrane helix</keyword>
<feature type="transmembrane region" description="Helical" evidence="11">
    <location>
        <begin position="236"/>
        <end position="262"/>
    </location>
</feature>
<dbReference type="GO" id="GO:0015297">
    <property type="term" value="F:antiporter activity"/>
    <property type="evidence" value="ECO:0007669"/>
    <property type="project" value="UniProtKB-KW"/>
</dbReference>
<dbReference type="RefSeq" id="WP_191252963.1">
    <property type="nucleotide sequence ID" value="NZ_BNCI01000002.1"/>
</dbReference>
<evidence type="ECO:0000256" key="7">
    <source>
        <dbReference type="ARBA" id="ARBA00023065"/>
    </source>
</evidence>
<evidence type="ECO:0000256" key="9">
    <source>
        <dbReference type="ARBA" id="ARBA00031636"/>
    </source>
</evidence>
<keyword evidence="3" id="KW-0050">Antiport</keyword>
<evidence type="ECO:0000256" key="6">
    <source>
        <dbReference type="ARBA" id="ARBA00022989"/>
    </source>
</evidence>
<evidence type="ECO:0000313" key="13">
    <source>
        <dbReference type="Proteomes" id="UP000630923"/>
    </source>
</evidence>
<dbReference type="GO" id="GO:0006811">
    <property type="term" value="P:monoatomic ion transport"/>
    <property type="evidence" value="ECO:0007669"/>
    <property type="project" value="UniProtKB-KW"/>
</dbReference>
<dbReference type="InterPro" id="IPR050222">
    <property type="entry name" value="MATE_MdtK"/>
</dbReference>
<evidence type="ECO:0000256" key="8">
    <source>
        <dbReference type="ARBA" id="ARBA00023136"/>
    </source>
</evidence>
<feature type="transmembrane region" description="Helical" evidence="11">
    <location>
        <begin position="355"/>
        <end position="373"/>
    </location>
</feature>
<dbReference type="Proteomes" id="UP000630923">
    <property type="component" value="Unassembled WGS sequence"/>
</dbReference>
<dbReference type="GO" id="GO:0005886">
    <property type="term" value="C:plasma membrane"/>
    <property type="evidence" value="ECO:0007669"/>
    <property type="project" value="UniProtKB-SubCell"/>
</dbReference>
<evidence type="ECO:0000256" key="1">
    <source>
        <dbReference type="ARBA" id="ARBA00004429"/>
    </source>
</evidence>
<protein>
    <recommendedName>
        <fullName evidence="9">Multidrug-efflux transporter</fullName>
    </recommendedName>
</protein>
<feature type="transmembrane region" description="Helical" evidence="11">
    <location>
        <begin position="385"/>
        <end position="408"/>
    </location>
</feature>
<comment type="caution">
    <text evidence="12">The sequence shown here is derived from an EMBL/GenBank/DDBJ whole genome shotgun (WGS) entry which is preliminary data.</text>
</comment>
<feature type="transmembrane region" description="Helical" evidence="11">
    <location>
        <begin position="91"/>
        <end position="113"/>
    </location>
</feature>
<name>A0A919AUH6_9PROT</name>
<keyword evidence="2" id="KW-0813">Transport</keyword>
<evidence type="ECO:0000256" key="5">
    <source>
        <dbReference type="ARBA" id="ARBA00022692"/>
    </source>
</evidence>
<dbReference type="Pfam" id="PF01554">
    <property type="entry name" value="MatE"/>
    <property type="match status" value="2"/>
</dbReference>
<feature type="transmembrane region" description="Helical" evidence="11">
    <location>
        <begin position="166"/>
        <end position="186"/>
    </location>
</feature>
<feature type="region of interest" description="Disordered" evidence="10">
    <location>
        <begin position="465"/>
        <end position="484"/>
    </location>
</feature>
<accession>A0A919AUH6</accession>
<feature type="transmembrane region" description="Helical" evidence="11">
    <location>
        <begin position="12"/>
        <end position="38"/>
    </location>
</feature>
<feature type="transmembrane region" description="Helical" evidence="11">
    <location>
        <begin position="58"/>
        <end position="79"/>
    </location>
</feature>
<reference evidence="12" key="1">
    <citation type="journal article" date="2014" name="Int. J. Syst. Evol. Microbiol.">
        <title>Complete genome sequence of Corynebacterium casei LMG S-19264T (=DSM 44701T), isolated from a smear-ripened cheese.</title>
        <authorList>
            <consortium name="US DOE Joint Genome Institute (JGI-PGF)"/>
            <person name="Walter F."/>
            <person name="Albersmeier A."/>
            <person name="Kalinowski J."/>
            <person name="Ruckert C."/>
        </authorList>
    </citation>
    <scope>NUCLEOTIDE SEQUENCE</scope>
    <source>
        <strain evidence="12">KCTC 42590</strain>
    </source>
</reference>
<evidence type="ECO:0000256" key="11">
    <source>
        <dbReference type="SAM" id="Phobius"/>
    </source>
</evidence>
<dbReference type="NCBIfam" id="TIGR00797">
    <property type="entry name" value="matE"/>
    <property type="match status" value="1"/>
</dbReference>
<dbReference type="InterPro" id="IPR048279">
    <property type="entry name" value="MdtK-like"/>
</dbReference>
<evidence type="ECO:0000256" key="2">
    <source>
        <dbReference type="ARBA" id="ARBA00022448"/>
    </source>
</evidence>
<dbReference type="PANTHER" id="PTHR43298:SF2">
    <property type="entry name" value="FMN_FAD EXPORTER YEEO-RELATED"/>
    <property type="match status" value="1"/>
</dbReference>
<feature type="transmembrane region" description="Helical" evidence="11">
    <location>
        <begin position="268"/>
        <end position="297"/>
    </location>
</feature>
<dbReference type="PIRSF" id="PIRSF006603">
    <property type="entry name" value="DinF"/>
    <property type="match status" value="1"/>
</dbReference>
<feature type="compositionally biased region" description="Polar residues" evidence="10">
    <location>
        <begin position="471"/>
        <end position="484"/>
    </location>
</feature>
<keyword evidence="4" id="KW-1003">Cell membrane</keyword>
<feature type="transmembrane region" description="Helical" evidence="11">
    <location>
        <begin position="133"/>
        <end position="154"/>
    </location>
</feature>
<comment type="subcellular location">
    <subcellularLocation>
        <location evidence="1">Cell inner membrane</location>
        <topology evidence="1">Multi-pass membrane protein</topology>
    </subcellularLocation>
</comment>
<feature type="transmembrane region" description="Helical" evidence="11">
    <location>
        <begin position="414"/>
        <end position="431"/>
    </location>
</feature>
<keyword evidence="5 11" id="KW-0812">Transmembrane</keyword>
<keyword evidence="8 11" id="KW-0472">Membrane</keyword>
<feature type="transmembrane region" description="Helical" evidence="11">
    <location>
        <begin position="192"/>
        <end position="215"/>
    </location>
</feature>
<sequence length="484" mass="51997">MTKTQNLQITYASVWELAGPNVISNILMVAVPFAHLWIVSPLGPEISAAVVAGGRINFLLMSAVMALSVATTALVARAWGAENAKEASSAMSASLWMTFYLSIFLAFPTYLTAPWVASIFNLDPHTTKEAIAYIRPLAFVNGIFAFILSITTAFRAIGDVIRPMKYTALTTVLSIVFSYAAVHGILVPELGVSGIPIGTGVGHLFSLIPYFFFIWRKKYKLHFTTGAYKDGRNIRQLIKIGMPAAIEQAIIQTSFIVFLMIVSDFGTAAFAAYGIGITILSVCIVVGLGIGAASSTLTGQALGAKNYIAAYSAGWKSMRLAIFIMSVLALGIFLMKTPLAALLSADNEVRDLTEFFIIILAVIQPLMGIEFAIGGALRGAGDTKYPLYVSLAGILFGRLALGIIVIATNGTVELLYSVIIVDYAIKAALLVQRFRGNAWLQIGEKHIPAAVQSEAGVSREAVRSYYRGHSSKSQNADKTNQQGK</sequence>
<feature type="transmembrane region" description="Helical" evidence="11">
    <location>
        <begin position="318"/>
        <end position="335"/>
    </location>
</feature>